<reference evidence="1" key="1">
    <citation type="submission" date="2013-07" db="EMBL/GenBank/DDBJ databases">
        <title>The genome of Eucalyptus grandis.</title>
        <authorList>
            <person name="Schmutz J."/>
            <person name="Hayes R."/>
            <person name="Myburg A."/>
            <person name="Tuskan G."/>
            <person name="Grattapaglia D."/>
            <person name="Rokhsar D.S."/>
        </authorList>
    </citation>
    <scope>NUCLEOTIDE SEQUENCE</scope>
    <source>
        <tissue evidence="1">Leaf extractions</tissue>
    </source>
</reference>
<sequence>MMGSSGLVGEMLGSSWFGGSVEIIVSVVPAPVGRLLRVSSFSRSPLVVCAWICCNAGHHRKLIGKRMLPVVAFVSRFSLRVV</sequence>
<proteinExistence type="predicted"/>
<dbReference type="InParanoid" id="A0A059BN08"/>
<evidence type="ECO:0000313" key="1">
    <source>
        <dbReference type="EMBL" id="KCW67617.1"/>
    </source>
</evidence>
<organism evidence="1">
    <name type="scientific">Eucalyptus grandis</name>
    <name type="common">Flooded gum</name>
    <dbReference type="NCBI Taxonomy" id="71139"/>
    <lineage>
        <taxon>Eukaryota</taxon>
        <taxon>Viridiplantae</taxon>
        <taxon>Streptophyta</taxon>
        <taxon>Embryophyta</taxon>
        <taxon>Tracheophyta</taxon>
        <taxon>Spermatophyta</taxon>
        <taxon>Magnoliopsida</taxon>
        <taxon>eudicotyledons</taxon>
        <taxon>Gunneridae</taxon>
        <taxon>Pentapetalae</taxon>
        <taxon>rosids</taxon>
        <taxon>malvids</taxon>
        <taxon>Myrtales</taxon>
        <taxon>Myrtaceae</taxon>
        <taxon>Myrtoideae</taxon>
        <taxon>Eucalypteae</taxon>
        <taxon>Eucalyptus</taxon>
    </lineage>
</organism>
<dbReference type="EMBL" id="KK198758">
    <property type="protein sequence ID" value="KCW67617.1"/>
    <property type="molecule type" value="Genomic_DNA"/>
</dbReference>
<accession>A0A059BN08</accession>
<dbReference type="Gramene" id="KCW67617">
    <property type="protein sequence ID" value="KCW67617"/>
    <property type="gene ID" value="EUGRSUZ_F01370"/>
</dbReference>
<dbReference type="AlphaFoldDB" id="A0A059BN08"/>
<name>A0A059BN08_EUCGR</name>
<protein>
    <submittedName>
        <fullName evidence="1">Uncharacterized protein</fullName>
    </submittedName>
</protein>
<gene>
    <name evidence="1" type="ORF">EUGRSUZ_F01370</name>
</gene>